<keyword evidence="6" id="KW-1185">Reference proteome</keyword>
<dbReference type="SUPFAM" id="SSF51735">
    <property type="entry name" value="NAD(P)-binding Rossmann-fold domains"/>
    <property type="match status" value="1"/>
</dbReference>
<evidence type="ECO:0000256" key="1">
    <source>
        <dbReference type="ARBA" id="ARBA00006484"/>
    </source>
</evidence>
<evidence type="ECO:0000313" key="5">
    <source>
        <dbReference type="EMBL" id="AKE51469.1"/>
    </source>
</evidence>
<dbReference type="InterPro" id="IPR036291">
    <property type="entry name" value="NAD(P)-bd_dom_sf"/>
</dbReference>
<name>A0A0F6TPV3_9GAMM</name>
<dbReference type="EMBL" id="CP010975">
    <property type="protein sequence ID" value="AKE51469.1"/>
    <property type="molecule type" value="Genomic_DNA"/>
</dbReference>
<dbReference type="Pfam" id="PF00106">
    <property type="entry name" value="adh_short"/>
    <property type="match status" value="1"/>
</dbReference>
<sequence length="308" mass="33926">MFANSGHGYNTCRNEYKISEKQIVLVGAINIRYNKGKSVDTEVSMSQLKNKTVWITGASSGIGEALSYELASQGANLILSARREDELVRVRNACQNSQRHKIVALDLADSDRFDAVVEQVWQDVSAVDLLINNAGLSQRALALETSLDVHRKIMEVNYFGTVALTQALLPHLLLQGSGGVITVSSLVGKFTTPLRSAYSASKHAITAYMDSLRAELHGKGVQFTTIYPGFIRTNLTYKALLGDGSEQNTMDRAQEEGMSPEQCAKKIIKAYERGKTEAYIGGRETHAVLLKRLFPKIFARIVRKAKVT</sequence>
<accession>A0A0F6TPV3</accession>
<dbReference type="GO" id="GO:0016491">
    <property type="term" value="F:oxidoreductase activity"/>
    <property type="evidence" value="ECO:0007669"/>
    <property type="project" value="UniProtKB-KW"/>
</dbReference>
<protein>
    <submittedName>
        <fullName evidence="5">Short-chain dehydrogenase</fullName>
    </submittedName>
</protein>
<dbReference type="CDD" id="cd05332">
    <property type="entry name" value="11beta-HSD1_like_SDR_c"/>
    <property type="match status" value="1"/>
</dbReference>
<dbReference type="NCBIfam" id="NF004825">
    <property type="entry name" value="PRK06181.1"/>
    <property type="match status" value="1"/>
</dbReference>
<dbReference type="PROSITE" id="PS00061">
    <property type="entry name" value="ADH_SHORT"/>
    <property type="match status" value="1"/>
</dbReference>
<dbReference type="KEGG" id="kge:TQ33_0485"/>
<feature type="domain" description="Ketoreductase" evidence="4">
    <location>
        <begin position="51"/>
        <end position="234"/>
    </location>
</feature>
<dbReference type="AlphaFoldDB" id="A0A0F6TPV3"/>
<evidence type="ECO:0000256" key="2">
    <source>
        <dbReference type="ARBA" id="ARBA00023002"/>
    </source>
</evidence>
<dbReference type="PRINTS" id="PR00080">
    <property type="entry name" value="SDRFAMILY"/>
</dbReference>
<dbReference type="SMART" id="SM00822">
    <property type="entry name" value="PKS_KR"/>
    <property type="match status" value="1"/>
</dbReference>
<dbReference type="InterPro" id="IPR057326">
    <property type="entry name" value="KR_dom"/>
</dbReference>
<dbReference type="GO" id="GO:0016020">
    <property type="term" value="C:membrane"/>
    <property type="evidence" value="ECO:0007669"/>
    <property type="project" value="TreeGrafter"/>
</dbReference>
<evidence type="ECO:0000313" key="6">
    <source>
        <dbReference type="Proteomes" id="UP000034071"/>
    </source>
</evidence>
<keyword evidence="2" id="KW-0560">Oxidoreductase</keyword>
<dbReference type="Proteomes" id="UP000034071">
    <property type="component" value="Chromosome"/>
</dbReference>
<proteinExistence type="inferred from homology"/>
<gene>
    <name evidence="5" type="ORF">TQ33_0485</name>
</gene>
<dbReference type="STRING" id="914150.TQ33_0485"/>
<dbReference type="InterPro" id="IPR002347">
    <property type="entry name" value="SDR_fam"/>
</dbReference>
<organism evidence="5 6">
    <name type="scientific">Kangiella geojedonensis</name>
    <dbReference type="NCBI Taxonomy" id="914150"/>
    <lineage>
        <taxon>Bacteria</taxon>
        <taxon>Pseudomonadati</taxon>
        <taxon>Pseudomonadota</taxon>
        <taxon>Gammaproteobacteria</taxon>
        <taxon>Kangiellales</taxon>
        <taxon>Kangiellaceae</taxon>
        <taxon>Kangiella</taxon>
    </lineage>
</organism>
<dbReference type="HOGENOM" id="CLU_010194_2_1_6"/>
<dbReference type="PRINTS" id="PR00081">
    <property type="entry name" value="GDHRDH"/>
</dbReference>
<comment type="similarity">
    <text evidence="1 3">Belongs to the short-chain dehydrogenases/reductases (SDR) family.</text>
</comment>
<evidence type="ECO:0000256" key="3">
    <source>
        <dbReference type="RuleBase" id="RU000363"/>
    </source>
</evidence>
<dbReference type="PANTHER" id="PTHR44196">
    <property type="entry name" value="DEHYDROGENASE/REDUCTASE SDR FAMILY MEMBER 7B"/>
    <property type="match status" value="1"/>
</dbReference>
<reference evidence="5 6" key="1">
    <citation type="submission" date="2015-02" db="EMBL/GenBank/DDBJ databases">
        <title>Complete genome sequence of Kangiella geojedonensis strain YCS-5T.</title>
        <authorList>
            <person name="Kim K.M."/>
        </authorList>
    </citation>
    <scope>NUCLEOTIDE SEQUENCE [LARGE SCALE GENOMIC DNA]</scope>
    <source>
        <strain evidence="5 6">YCS-5</strain>
    </source>
</reference>
<dbReference type="Gene3D" id="3.40.50.720">
    <property type="entry name" value="NAD(P)-binding Rossmann-like Domain"/>
    <property type="match status" value="1"/>
</dbReference>
<evidence type="ECO:0000259" key="4">
    <source>
        <dbReference type="SMART" id="SM00822"/>
    </source>
</evidence>
<dbReference type="PANTHER" id="PTHR44196:SF1">
    <property type="entry name" value="DEHYDROGENASE_REDUCTASE SDR FAMILY MEMBER 7B"/>
    <property type="match status" value="1"/>
</dbReference>
<dbReference type="InterPro" id="IPR020904">
    <property type="entry name" value="Sc_DH/Rdtase_CS"/>
</dbReference>